<gene>
    <name evidence="1" type="ORF">PGX00_15235</name>
</gene>
<reference evidence="1 2" key="1">
    <citation type="submission" date="2023-01" db="EMBL/GenBank/DDBJ databases">
        <title>Vibrio sp. KJ40-1 sp.nov, isolated from marine algae.</title>
        <authorList>
            <person name="Butt M."/>
            <person name="Kim J.M.J."/>
            <person name="Jeon C.O.C."/>
        </authorList>
    </citation>
    <scope>NUCLEOTIDE SEQUENCE [LARGE SCALE GENOMIC DNA]</scope>
    <source>
        <strain evidence="1 2">KJ40-1</strain>
    </source>
</reference>
<evidence type="ECO:0000313" key="2">
    <source>
        <dbReference type="Proteomes" id="UP001210678"/>
    </source>
</evidence>
<protein>
    <submittedName>
        <fullName evidence="1">Uncharacterized protein</fullName>
    </submittedName>
</protein>
<dbReference type="RefSeq" id="WP_272137850.1">
    <property type="nucleotide sequence ID" value="NZ_JAQLOI010000001.1"/>
</dbReference>
<proteinExistence type="predicted"/>
<dbReference type="EMBL" id="JAQLOI010000001">
    <property type="protein sequence ID" value="MDB1124915.1"/>
    <property type="molecule type" value="Genomic_DNA"/>
</dbReference>
<organism evidence="1 2">
    <name type="scientific">Vibrio algarum</name>
    <dbReference type="NCBI Taxonomy" id="3020714"/>
    <lineage>
        <taxon>Bacteria</taxon>
        <taxon>Pseudomonadati</taxon>
        <taxon>Pseudomonadota</taxon>
        <taxon>Gammaproteobacteria</taxon>
        <taxon>Vibrionales</taxon>
        <taxon>Vibrionaceae</taxon>
        <taxon>Vibrio</taxon>
    </lineage>
</organism>
<sequence length="64" mass="7111">MNRINFDPIIDVSVIGYQTQKSRSISAEASNILRKIMAEWAGLALYLQLRAFSGVTGRLPLTKS</sequence>
<evidence type="ECO:0000313" key="1">
    <source>
        <dbReference type="EMBL" id="MDB1124915.1"/>
    </source>
</evidence>
<keyword evidence="2" id="KW-1185">Reference proteome</keyword>
<dbReference type="Proteomes" id="UP001210678">
    <property type="component" value="Unassembled WGS sequence"/>
</dbReference>
<name>A0ABT4YTX5_9VIBR</name>
<accession>A0ABT4YTX5</accession>
<comment type="caution">
    <text evidence="1">The sequence shown here is derived from an EMBL/GenBank/DDBJ whole genome shotgun (WGS) entry which is preliminary data.</text>
</comment>